<organism evidence="1 2">
    <name type="scientific">Treponema vincentii</name>
    <dbReference type="NCBI Taxonomy" id="69710"/>
    <lineage>
        <taxon>Bacteria</taxon>
        <taxon>Pseudomonadati</taxon>
        <taxon>Spirochaetota</taxon>
        <taxon>Spirochaetia</taxon>
        <taxon>Spirochaetales</taxon>
        <taxon>Treponemataceae</taxon>
        <taxon>Treponema</taxon>
    </lineage>
</organism>
<sequence>MNMPKGYALGAGLYGLIVLPNWVKTGRFSAGVKLLYSTGFKRYSLLDTAVLFRWNFYDFAKFKTCDSGFFVQAEGGVSLGWNGKSAKPFVFGLGEGTFGYRFAVKTFFIEPYIRGGYPVIWAAGVSGGFRI</sequence>
<reference evidence="1 2" key="1">
    <citation type="submission" date="2020-01" db="EMBL/GenBank/DDBJ databases">
        <title>Complete genome sequence of a human oral phylogroup 1 Treponema sp. strain ATCC 700766, originally isolated from periodontitis dental plaque.</title>
        <authorList>
            <person name="Chan Y."/>
            <person name="Huo Y.-B."/>
            <person name="Yu X.-L."/>
            <person name="Zeng H."/>
            <person name="Leung W.-K."/>
            <person name="Watt R.M."/>
        </authorList>
    </citation>
    <scope>NUCLEOTIDE SEQUENCE [LARGE SCALE GENOMIC DNA]</scope>
    <source>
        <strain evidence="1 2">OMZ 804</strain>
    </source>
</reference>
<dbReference type="KEGG" id="trz:GWP43_08635"/>
<evidence type="ECO:0000313" key="1">
    <source>
        <dbReference type="EMBL" id="QHX44545.1"/>
    </source>
</evidence>
<evidence type="ECO:0000313" key="2">
    <source>
        <dbReference type="Proteomes" id="UP000464374"/>
    </source>
</evidence>
<gene>
    <name evidence="1" type="ORF">GWP43_08635</name>
</gene>
<dbReference type="EMBL" id="CP048020">
    <property type="protein sequence ID" value="QHX44545.1"/>
    <property type="molecule type" value="Genomic_DNA"/>
</dbReference>
<dbReference type="AlphaFoldDB" id="A0A6P1Y4V7"/>
<dbReference type="Proteomes" id="UP000464374">
    <property type="component" value="Chromosome"/>
</dbReference>
<accession>A0A6P1Y4V7</accession>
<name>A0A6P1Y4V7_9SPIR</name>
<proteinExistence type="predicted"/>
<protein>
    <submittedName>
        <fullName evidence="1">Uncharacterized protein</fullName>
    </submittedName>
</protein>